<keyword evidence="7" id="KW-0675">Receptor</keyword>
<feature type="transmembrane region" description="Helical" evidence="9">
    <location>
        <begin position="112"/>
        <end position="133"/>
    </location>
</feature>
<keyword evidence="5" id="KW-0297">G-protein coupled receptor</keyword>
<evidence type="ECO:0000259" key="10">
    <source>
        <dbReference type="PROSITE" id="PS50262"/>
    </source>
</evidence>
<dbReference type="InterPro" id="IPR017452">
    <property type="entry name" value="GPCR_Rhodpsn_7TM"/>
</dbReference>
<dbReference type="Gene3D" id="1.20.1070.10">
    <property type="entry name" value="Rhodopsin 7-helix transmembrane proteins"/>
    <property type="match status" value="1"/>
</dbReference>
<dbReference type="Ensembl" id="ENSFTIT00000020238.1">
    <property type="protein sequence ID" value="ENSFTIP00000019429.1"/>
    <property type="gene ID" value="ENSFTIG00000012720.1"/>
</dbReference>
<evidence type="ECO:0000256" key="3">
    <source>
        <dbReference type="ARBA" id="ARBA00022692"/>
    </source>
</evidence>
<evidence type="ECO:0000313" key="11">
    <source>
        <dbReference type="Ensembl" id="ENSFTIP00000019429.1"/>
    </source>
</evidence>
<evidence type="ECO:0000256" key="1">
    <source>
        <dbReference type="ARBA" id="ARBA00004651"/>
    </source>
</evidence>
<feature type="transmembrane region" description="Helical" evidence="9">
    <location>
        <begin position="36"/>
        <end position="62"/>
    </location>
</feature>
<evidence type="ECO:0000256" key="2">
    <source>
        <dbReference type="ARBA" id="ARBA00022475"/>
    </source>
</evidence>
<dbReference type="InterPro" id="IPR000276">
    <property type="entry name" value="GPCR_Rhodpsn"/>
</dbReference>
<keyword evidence="4 9" id="KW-1133">Transmembrane helix</keyword>
<dbReference type="InterPro" id="IPR050569">
    <property type="entry name" value="TAAR"/>
</dbReference>
<proteinExistence type="predicted"/>
<reference evidence="11" key="2">
    <citation type="submission" date="2025-09" db="UniProtKB">
        <authorList>
            <consortium name="Ensembl"/>
        </authorList>
    </citation>
    <scope>IDENTIFICATION</scope>
</reference>
<evidence type="ECO:0000256" key="4">
    <source>
        <dbReference type="ARBA" id="ARBA00022989"/>
    </source>
</evidence>
<keyword evidence="3 9" id="KW-0812">Transmembrane</keyword>
<evidence type="ECO:0000313" key="12">
    <source>
        <dbReference type="Proteomes" id="UP000694562"/>
    </source>
</evidence>
<keyword evidence="8" id="KW-0807">Transducer</keyword>
<name>A0A8C4UXA9_FALTI</name>
<feature type="transmembrane region" description="Helical" evidence="9">
    <location>
        <begin position="276"/>
        <end position="297"/>
    </location>
</feature>
<dbReference type="PANTHER" id="PTHR24249">
    <property type="entry name" value="HISTAMINE RECEPTOR-RELATED G-PROTEIN COUPLED RECEPTOR"/>
    <property type="match status" value="1"/>
</dbReference>
<keyword evidence="2" id="KW-1003">Cell membrane</keyword>
<dbReference type="PROSITE" id="PS50262">
    <property type="entry name" value="G_PROTEIN_RECEP_F1_2"/>
    <property type="match status" value="1"/>
</dbReference>
<keyword evidence="6 9" id="KW-0472">Membrane</keyword>
<feature type="transmembrane region" description="Helical" evidence="9">
    <location>
        <begin position="188"/>
        <end position="206"/>
    </location>
</feature>
<keyword evidence="12" id="KW-1185">Reference proteome</keyword>
<dbReference type="GO" id="GO:0005886">
    <property type="term" value="C:plasma membrane"/>
    <property type="evidence" value="ECO:0007669"/>
    <property type="project" value="UniProtKB-SubCell"/>
</dbReference>
<comment type="subcellular location">
    <subcellularLocation>
        <location evidence="1">Cell membrane</location>
        <topology evidence="1">Multi-pass membrane protein</topology>
    </subcellularLocation>
</comment>
<reference evidence="11" key="1">
    <citation type="submission" date="2025-08" db="UniProtKB">
        <authorList>
            <consortium name="Ensembl"/>
        </authorList>
    </citation>
    <scope>IDENTIFICATION</scope>
</reference>
<dbReference type="OrthoDB" id="5959645at2759"/>
<organism evidence="11 12">
    <name type="scientific">Falco tinnunculus</name>
    <name type="common">Common kestrel</name>
    <dbReference type="NCBI Taxonomy" id="100819"/>
    <lineage>
        <taxon>Eukaryota</taxon>
        <taxon>Metazoa</taxon>
        <taxon>Chordata</taxon>
        <taxon>Craniata</taxon>
        <taxon>Vertebrata</taxon>
        <taxon>Euteleostomi</taxon>
        <taxon>Archelosauria</taxon>
        <taxon>Archosauria</taxon>
        <taxon>Dinosauria</taxon>
        <taxon>Saurischia</taxon>
        <taxon>Theropoda</taxon>
        <taxon>Coelurosauria</taxon>
        <taxon>Aves</taxon>
        <taxon>Neognathae</taxon>
        <taxon>Neoaves</taxon>
        <taxon>Telluraves</taxon>
        <taxon>Australaves</taxon>
        <taxon>Falconiformes</taxon>
        <taxon>Falconidae</taxon>
        <taxon>Falco</taxon>
    </lineage>
</organism>
<dbReference type="AlphaFoldDB" id="A0A8C4UXA9"/>
<sequence length="302" mass="34047">MSSAQGPSAEEGMLVTLFYEANGSWYRTLNPFGVQLAMYLTCALSTLIMVLGSLPVIITVSHCKALHSPTNLPLLSLDPADVLLGLTVLPFSTILSRKSCWYFGGDFCRLHTFLDTLFCLTSIFHLCFIFINWHCAICDPLLYPTFTKRLLAPAAVGLRSQSVDLDDVKVTRAVDSCYLLFNKIWEWLNFPLFFPCLIQILHVGAFKRKRKAANSWDSCRSWLPLTIDTMVDILLDFITHPVMFGMFIWKAVKLVLTHWIFCSRTSRTSTAGMTRAFLYSVENIVGCIIIALLVNICQHPLS</sequence>
<accession>A0A8C4UXA9</accession>
<evidence type="ECO:0000256" key="8">
    <source>
        <dbReference type="ARBA" id="ARBA00023224"/>
    </source>
</evidence>
<dbReference type="SUPFAM" id="SSF81321">
    <property type="entry name" value="Family A G protein-coupled receptor-like"/>
    <property type="match status" value="1"/>
</dbReference>
<dbReference type="Proteomes" id="UP000694562">
    <property type="component" value="Unplaced"/>
</dbReference>
<feature type="domain" description="G-protein coupled receptors family 1 profile" evidence="10">
    <location>
        <begin position="52"/>
        <end position="143"/>
    </location>
</feature>
<evidence type="ECO:0000256" key="6">
    <source>
        <dbReference type="ARBA" id="ARBA00023136"/>
    </source>
</evidence>
<evidence type="ECO:0000256" key="7">
    <source>
        <dbReference type="ARBA" id="ARBA00023170"/>
    </source>
</evidence>
<dbReference type="PANTHER" id="PTHR24249:SF307">
    <property type="entry name" value="TRACE AMINE-ASSOCIATED RECEPTOR 5"/>
    <property type="match status" value="1"/>
</dbReference>
<protein>
    <submittedName>
        <fullName evidence="11">Trace amine associated receptor 5</fullName>
    </submittedName>
</protein>
<feature type="transmembrane region" description="Helical" evidence="9">
    <location>
        <begin position="82"/>
        <end position="100"/>
    </location>
</feature>
<dbReference type="Pfam" id="PF00001">
    <property type="entry name" value="7tm_1"/>
    <property type="match status" value="1"/>
</dbReference>
<evidence type="ECO:0000256" key="5">
    <source>
        <dbReference type="ARBA" id="ARBA00023040"/>
    </source>
</evidence>
<evidence type="ECO:0000256" key="9">
    <source>
        <dbReference type="SAM" id="Phobius"/>
    </source>
</evidence>
<dbReference type="GO" id="GO:0001594">
    <property type="term" value="F:trace-amine receptor activity"/>
    <property type="evidence" value="ECO:0007669"/>
    <property type="project" value="TreeGrafter"/>
</dbReference>